<evidence type="ECO:0000256" key="2">
    <source>
        <dbReference type="ARBA" id="ARBA00006214"/>
    </source>
</evidence>
<dbReference type="GO" id="GO:0048038">
    <property type="term" value="F:quinone binding"/>
    <property type="evidence" value="ECO:0007669"/>
    <property type="project" value="UniProtKB-KW"/>
</dbReference>
<dbReference type="CDD" id="cd12916">
    <property type="entry name" value="VKOR_1"/>
    <property type="match status" value="1"/>
</dbReference>
<evidence type="ECO:0000256" key="5">
    <source>
        <dbReference type="ARBA" id="ARBA00022989"/>
    </source>
</evidence>
<proteinExistence type="inferred from homology"/>
<keyword evidence="4" id="KW-0874">Quinone</keyword>
<dbReference type="GO" id="GO:0016491">
    <property type="term" value="F:oxidoreductase activity"/>
    <property type="evidence" value="ECO:0007669"/>
    <property type="project" value="UniProtKB-KW"/>
</dbReference>
<dbReference type="SMART" id="SM00756">
    <property type="entry name" value="VKc"/>
    <property type="match status" value="1"/>
</dbReference>
<keyword evidence="7 10" id="KW-0472">Membrane</keyword>
<accession>A0A1F6BUA3</accession>
<gene>
    <name evidence="12" type="ORF">A2118_03885</name>
</gene>
<dbReference type="PANTHER" id="PTHR34573">
    <property type="entry name" value="VKC DOMAIN-CONTAINING PROTEIN"/>
    <property type="match status" value="1"/>
</dbReference>
<dbReference type="InterPro" id="IPR012932">
    <property type="entry name" value="VKOR"/>
</dbReference>
<feature type="transmembrane region" description="Helical" evidence="10">
    <location>
        <begin position="62"/>
        <end position="81"/>
    </location>
</feature>
<dbReference type="PANTHER" id="PTHR34573:SF1">
    <property type="entry name" value="VITAMIN K EPOXIDE REDUCTASE DOMAIN-CONTAINING PROTEIN"/>
    <property type="match status" value="1"/>
</dbReference>
<evidence type="ECO:0000256" key="4">
    <source>
        <dbReference type="ARBA" id="ARBA00022719"/>
    </source>
</evidence>
<comment type="caution">
    <text evidence="12">The sequence shown here is derived from an EMBL/GenBank/DDBJ whole genome shotgun (WGS) entry which is preliminary data.</text>
</comment>
<evidence type="ECO:0000256" key="1">
    <source>
        <dbReference type="ARBA" id="ARBA00004141"/>
    </source>
</evidence>
<keyword evidence="5 10" id="KW-1133">Transmembrane helix</keyword>
<dbReference type="Pfam" id="PF07884">
    <property type="entry name" value="VKOR"/>
    <property type="match status" value="1"/>
</dbReference>
<feature type="transmembrane region" description="Helical" evidence="10">
    <location>
        <begin position="111"/>
        <end position="135"/>
    </location>
</feature>
<evidence type="ECO:0000256" key="3">
    <source>
        <dbReference type="ARBA" id="ARBA00022692"/>
    </source>
</evidence>
<dbReference type="Gene3D" id="1.20.1440.130">
    <property type="entry name" value="VKOR domain"/>
    <property type="match status" value="1"/>
</dbReference>
<evidence type="ECO:0000256" key="7">
    <source>
        <dbReference type="ARBA" id="ARBA00023136"/>
    </source>
</evidence>
<keyword evidence="3 10" id="KW-0812">Transmembrane</keyword>
<sequence length="155" mass="16764">MKRLGVVAILVLAFLGIADSTYLTQSELSGTPLLCNIQNLSGCNAVASSEYSRVFGVPLAEFGILFYSVLFILAALELVIFDQLLRRALQAIALIGVIASLYFTFVQMFLIGAFCIYCLASALITLLVLVFATFIEPLTKRTSSTAPHFTMPPSA</sequence>
<dbReference type="InterPro" id="IPR038354">
    <property type="entry name" value="VKOR_sf"/>
</dbReference>
<feature type="domain" description="Vitamin K epoxide reductase" evidence="11">
    <location>
        <begin position="2"/>
        <end position="136"/>
    </location>
</feature>
<evidence type="ECO:0000256" key="8">
    <source>
        <dbReference type="ARBA" id="ARBA00023157"/>
    </source>
</evidence>
<protein>
    <recommendedName>
        <fullName evidence="11">Vitamin K epoxide reductase domain-containing protein</fullName>
    </recommendedName>
</protein>
<keyword evidence="9" id="KW-0676">Redox-active center</keyword>
<dbReference type="InterPro" id="IPR044698">
    <property type="entry name" value="VKOR/LTO1"/>
</dbReference>
<dbReference type="AlphaFoldDB" id="A0A1F6BUA3"/>
<evidence type="ECO:0000256" key="9">
    <source>
        <dbReference type="ARBA" id="ARBA00023284"/>
    </source>
</evidence>
<dbReference type="STRING" id="1798474.A2118_03885"/>
<comment type="subcellular location">
    <subcellularLocation>
        <location evidence="1">Membrane</location>
        <topology evidence="1">Multi-pass membrane protein</topology>
    </subcellularLocation>
</comment>
<organism evidence="12 13">
    <name type="scientific">Candidatus Kaiserbacteria bacterium GWA2_50_9</name>
    <dbReference type="NCBI Taxonomy" id="1798474"/>
    <lineage>
        <taxon>Bacteria</taxon>
        <taxon>Candidatus Kaiseribacteriota</taxon>
    </lineage>
</organism>
<evidence type="ECO:0000313" key="12">
    <source>
        <dbReference type="EMBL" id="OGG40501.1"/>
    </source>
</evidence>
<dbReference type="Proteomes" id="UP000179014">
    <property type="component" value="Unassembled WGS sequence"/>
</dbReference>
<evidence type="ECO:0000313" key="13">
    <source>
        <dbReference type="Proteomes" id="UP000179014"/>
    </source>
</evidence>
<reference evidence="12 13" key="1">
    <citation type="journal article" date="2016" name="Nat. Commun.">
        <title>Thousands of microbial genomes shed light on interconnected biogeochemical processes in an aquifer system.</title>
        <authorList>
            <person name="Anantharaman K."/>
            <person name="Brown C.T."/>
            <person name="Hug L.A."/>
            <person name="Sharon I."/>
            <person name="Castelle C.J."/>
            <person name="Probst A.J."/>
            <person name="Thomas B.C."/>
            <person name="Singh A."/>
            <person name="Wilkins M.J."/>
            <person name="Karaoz U."/>
            <person name="Brodie E.L."/>
            <person name="Williams K.H."/>
            <person name="Hubbard S.S."/>
            <person name="Banfield J.F."/>
        </authorList>
    </citation>
    <scope>NUCLEOTIDE SEQUENCE [LARGE SCALE GENOMIC DNA]</scope>
</reference>
<dbReference type="EMBL" id="MFKN01000031">
    <property type="protein sequence ID" value="OGG40501.1"/>
    <property type="molecule type" value="Genomic_DNA"/>
</dbReference>
<comment type="similarity">
    <text evidence="2">Belongs to the VKOR family.</text>
</comment>
<keyword evidence="6" id="KW-0560">Oxidoreductase</keyword>
<evidence type="ECO:0000259" key="11">
    <source>
        <dbReference type="SMART" id="SM00756"/>
    </source>
</evidence>
<evidence type="ECO:0000256" key="10">
    <source>
        <dbReference type="SAM" id="Phobius"/>
    </source>
</evidence>
<feature type="transmembrane region" description="Helical" evidence="10">
    <location>
        <begin position="88"/>
        <end position="105"/>
    </location>
</feature>
<keyword evidence="8" id="KW-1015">Disulfide bond</keyword>
<evidence type="ECO:0000256" key="6">
    <source>
        <dbReference type="ARBA" id="ARBA00023002"/>
    </source>
</evidence>
<name>A0A1F6BUA3_9BACT</name>
<dbReference type="GO" id="GO:0016020">
    <property type="term" value="C:membrane"/>
    <property type="evidence" value="ECO:0007669"/>
    <property type="project" value="UniProtKB-SubCell"/>
</dbReference>